<accession>A0ABW1F5P2</accession>
<dbReference type="RefSeq" id="WP_313765469.1">
    <property type="nucleotide sequence ID" value="NZ_BAAAVH010000002.1"/>
</dbReference>
<dbReference type="EMBL" id="JBHSOD010000040">
    <property type="protein sequence ID" value="MFC5888429.1"/>
    <property type="molecule type" value="Genomic_DNA"/>
</dbReference>
<organism evidence="1 2">
    <name type="scientific">Kitasatospora aburaviensis</name>
    <dbReference type="NCBI Taxonomy" id="67265"/>
    <lineage>
        <taxon>Bacteria</taxon>
        <taxon>Bacillati</taxon>
        <taxon>Actinomycetota</taxon>
        <taxon>Actinomycetes</taxon>
        <taxon>Kitasatosporales</taxon>
        <taxon>Streptomycetaceae</taxon>
        <taxon>Kitasatospora</taxon>
    </lineage>
</organism>
<keyword evidence="2" id="KW-1185">Reference proteome</keyword>
<reference evidence="2" key="1">
    <citation type="journal article" date="2019" name="Int. J. Syst. Evol. Microbiol.">
        <title>The Global Catalogue of Microorganisms (GCM) 10K type strain sequencing project: providing services to taxonomists for standard genome sequencing and annotation.</title>
        <authorList>
            <consortium name="The Broad Institute Genomics Platform"/>
            <consortium name="The Broad Institute Genome Sequencing Center for Infectious Disease"/>
            <person name="Wu L."/>
            <person name="Ma J."/>
        </authorList>
    </citation>
    <scope>NUCLEOTIDE SEQUENCE [LARGE SCALE GENOMIC DNA]</scope>
    <source>
        <strain evidence="2">CGMCC 4.1469</strain>
    </source>
</reference>
<name>A0ABW1F5P2_9ACTN</name>
<evidence type="ECO:0000313" key="2">
    <source>
        <dbReference type="Proteomes" id="UP001596067"/>
    </source>
</evidence>
<dbReference type="Proteomes" id="UP001596067">
    <property type="component" value="Unassembled WGS sequence"/>
</dbReference>
<gene>
    <name evidence="1" type="ORF">ACFP0N_26025</name>
</gene>
<proteinExistence type="predicted"/>
<evidence type="ECO:0000313" key="1">
    <source>
        <dbReference type="EMBL" id="MFC5888429.1"/>
    </source>
</evidence>
<protein>
    <submittedName>
        <fullName evidence="1">Uncharacterized protein</fullName>
    </submittedName>
</protein>
<sequence length="90" mass="9872">MSAVRAGIAGIMLPAVFPTLDHALPVLWDHVRARPVREAHRDFIRVCIGPGRGDGVARCLDRGGLWSTTLYVGSLTRWTAHPITITTHHP</sequence>
<comment type="caution">
    <text evidence="1">The sequence shown here is derived from an EMBL/GenBank/DDBJ whole genome shotgun (WGS) entry which is preliminary data.</text>
</comment>